<dbReference type="Proteomes" id="UP000056968">
    <property type="component" value="Plasmid pDE1"/>
</dbReference>
<keyword evidence="2" id="KW-0614">Plasmid</keyword>
<dbReference type="NCBIfam" id="TIGR02742">
    <property type="entry name" value="TrbC_Ftype"/>
    <property type="match status" value="1"/>
</dbReference>
<evidence type="ECO:0000313" key="3">
    <source>
        <dbReference type="Proteomes" id="UP000056968"/>
    </source>
</evidence>
<dbReference type="InterPro" id="IPR014113">
    <property type="entry name" value="T4SS_TrbC_subgr"/>
</dbReference>
<geneLocation type="plasmid" evidence="2 3">
    <name>pDE1</name>
</geneLocation>
<sequence length="249" mass="26335">MRRRTIVIAAIAGISAVAGIQAIAQNIDGLDLEAVRKRAAAMQEDAQTFADHVKGRGEAFREEALAVQQQGTDSLTDLAKADLPMNGEGPFDFDEIIQGASQNVAAKKGDAPQFIVFASLSMPPKALRQMIADTSKAGGIIVFRGFPNNSLKAFTTALSKVVTEQDQLSNVGIDPRLFRAFDVKAVPTYIAVSSDFDLCAGLNCKTVVPPHDRMTGNVSVNYVLESFVDGHGPGAGVASVALRNMGKAS</sequence>
<feature type="chain" id="PRO_5006611973" evidence="1">
    <location>
        <begin position="25"/>
        <end position="249"/>
    </location>
</feature>
<dbReference type="InterPro" id="IPR019106">
    <property type="entry name" value="T4SS_TrbC"/>
</dbReference>
<dbReference type="Pfam" id="PF09673">
    <property type="entry name" value="TrbC_Ftype"/>
    <property type="match status" value="1"/>
</dbReference>
<organism evidence="2 3">
    <name type="scientific">Sphingobium baderi</name>
    <dbReference type="NCBI Taxonomy" id="1332080"/>
    <lineage>
        <taxon>Bacteria</taxon>
        <taxon>Pseudomonadati</taxon>
        <taxon>Pseudomonadota</taxon>
        <taxon>Alphaproteobacteria</taxon>
        <taxon>Sphingomonadales</taxon>
        <taxon>Sphingomonadaceae</taxon>
        <taxon>Sphingobium</taxon>
    </lineage>
</organism>
<dbReference type="AlphaFoldDB" id="A0A0S3F5Q3"/>
<evidence type="ECO:0000313" key="2">
    <source>
        <dbReference type="EMBL" id="ALR22987.1"/>
    </source>
</evidence>
<reference evidence="2 3" key="1">
    <citation type="submission" date="2015-11" db="EMBL/GenBank/DDBJ databases">
        <title>A Two-component Flavoprotein Monooxygenase System MeaXY Responsible for para-Hydroxylation of 2-Methyl-6-ethylaniline and 2,6-Diethylaniline in Sphingobium baderi DE-13.</title>
        <authorList>
            <person name="Cheng M."/>
            <person name="Meng Q."/>
            <person name="Yang Y."/>
            <person name="Chu C."/>
            <person name="Yan X."/>
            <person name="He J."/>
            <person name="Li S."/>
        </authorList>
    </citation>
    <scope>NUCLEOTIDE SEQUENCE [LARGE SCALE GENOMIC DNA]</scope>
    <source>
        <strain evidence="2 3">DE-13</strain>
        <plasmid evidence="3">Plasmid pDE1</plasmid>
    </source>
</reference>
<dbReference type="RefSeq" id="WP_062069333.1">
    <property type="nucleotide sequence ID" value="NZ_CP013265.1"/>
</dbReference>
<keyword evidence="3" id="KW-1185">Reference proteome</keyword>
<gene>
    <name evidence="2" type="ORF">ATN00_21140</name>
</gene>
<evidence type="ECO:0000256" key="1">
    <source>
        <dbReference type="SAM" id="SignalP"/>
    </source>
</evidence>
<dbReference type="KEGG" id="sbd:ATN00_21140"/>
<name>A0A0S3F5Q3_9SPHN</name>
<dbReference type="EMBL" id="CP013265">
    <property type="protein sequence ID" value="ALR22987.1"/>
    <property type="molecule type" value="Genomic_DNA"/>
</dbReference>
<dbReference type="OrthoDB" id="7846052at2"/>
<accession>A0A0S3F5Q3</accession>
<keyword evidence="1" id="KW-0732">Signal</keyword>
<feature type="signal peptide" evidence="1">
    <location>
        <begin position="1"/>
        <end position="24"/>
    </location>
</feature>
<protein>
    <submittedName>
        <fullName evidence="2">Pilus assembly protein</fullName>
    </submittedName>
</protein>
<proteinExistence type="predicted"/>